<feature type="domain" description="Nucleoprotein TPR/MPL1" evidence="3">
    <location>
        <begin position="208"/>
        <end position="281"/>
    </location>
</feature>
<evidence type="ECO:0000313" key="4">
    <source>
        <dbReference type="EMBL" id="VDP17598.1"/>
    </source>
</evidence>
<feature type="region of interest" description="Disordered" evidence="2">
    <location>
        <begin position="1"/>
        <end position="57"/>
    </location>
</feature>
<reference evidence="6" key="1">
    <citation type="submission" date="2016-06" db="UniProtKB">
        <authorList>
            <consortium name="WormBaseParasite"/>
        </authorList>
    </citation>
    <scope>IDENTIFICATION</scope>
</reference>
<reference evidence="4 5" key="2">
    <citation type="submission" date="2018-11" db="EMBL/GenBank/DDBJ databases">
        <authorList>
            <consortium name="Pathogen Informatics"/>
        </authorList>
    </citation>
    <scope>NUCLEOTIDE SEQUENCE [LARGE SCALE GENOMIC DNA]</scope>
</reference>
<gene>
    <name evidence="4" type="ORF">OFLC_LOCUS14555</name>
</gene>
<dbReference type="WBParaSite" id="OFLC_0001456301-mRNA-1">
    <property type="protein sequence ID" value="OFLC_0001456301-mRNA-1"/>
    <property type="gene ID" value="OFLC_0001456301"/>
</dbReference>
<evidence type="ECO:0000313" key="6">
    <source>
        <dbReference type="WBParaSite" id="OFLC_0001456301-mRNA-1"/>
    </source>
</evidence>
<feature type="compositionally biased region" description="Polar residues" evidence="2">
    <location>
        <begin position="1"/>
        <end position="10"/>
    </location>
</feature>
<dbReference type="Pfam" id="PF25481">
    <property type="entry name" value="Nucleoprot-TPR"/>
    <property type="match status" value="1"/>
</dbReference>
<proteinExistence type="predicted"/>
<feature type="coiled-coil region" evidence="1">
    <location>
        <begin position="258"/>
        <end position="292"/>
    </location>
</feature>
<dbReference type="EMBL" id="UZAJ01040954">
    <property type="protein sequence ID" value="VDP17598.1"/>
    <property type="molecule type" value="Genomic_DNA"/>
</dbReference>
<sequence length="307" mass="36008">MSDDQNSLGTKDQEKEKQQQQSERSGNIGMASGEGKSERQHESMFGKSLPGTSINISNLPDKNIFLEDTLSESVVLPTENVPEHVLFLTNEELDAVRDKLCRVSEAENALKKENEELLRDRSQRMAAMRELEAERDRILLAKNECEQKAEMLLRQREDYEGKINRLNHDKSLILSDLQLQKNEVAKLIEKNVSLDFKLDEYNKQKRVIEFEKERWAQEKEIYLHNKDWFMNEIKERDRKFAVLRIEMVRYTGELQAEIASITDKYESATNDIKKLTATVDDRNKEIRRLNDRVKEVILSKFYICSLY</sequence>
<dbReference type="InterPro" id="IPR057577">
    <property type="entry name" value="Nucleoprot-TPR/MLP1_dom"/>
</dbReference>
<evidence type="ECO:0000313" key="5">
    <source>
        <dbReference type="Proteomes" id="UP000267606"/>
    </source>
</evidence>
<accession>A0A183I493</accession>
<evidence type="ECO:0000256" key="1">
    <source>
        <dbReference type="SAM" id="Coils"/>
    </source>
</evidence>
<dbReference type="Proteomes" id="UP000267606">
    <property type="component" value="Unassembled WGS sequence"/>
</dbReference>
<name>A0A183I493_9BILA</name>
<keyword evidence="1" id="KW-0175">Coiled coil</keyword>
<feature type="compositionally biased region" description="Basic and acidic residues" evidence="2">
    <location>
        <begin position="35"/>
        <end position="44"/>
    </location>
</feature>
<organism evidence="6">
    <name type="scientific">Onchocerca flexuosa</name>
    <dbReference type="NCBI Taxonomy" id="387005"/>
    <lineage>
        <taxon>Eukaryota</taxon>
        <taxon>Metazoa</taxon>
        <taxon>Ecdysozoa</taxon>
        <taxon>Nematoda</taxon>
        <taxon>Chromadorea</taxon>
        <taxon>Rhabditida</taxon>
        <taxon>Spirurina</taxon>
        <taxon>Spiruromorpha</taxon>
        <taxon>Filarioidea</taxon>
        <taxon>Onchocercidae</taxon>
        <taxon>Onchocerca</taxon>
    </lineage>
</organism>
<evidence type="ECO:0000259" key="3">
    <source>
        <dbReference type="Pfam" id="PF25481"/>
    </source>
</evidence>
<dbReference type="AlphaFoldDB" id="A0A183I493"/>
<evidence type="ECO:0000256" key="2">
    <source>
        <dbReference type="SAM" id="MobiDB-lite"/>
    </source>
</evidence>
<feature type="coiled-coil region" evidence="1">
    <location>
        <begin position="96"/>
        <end position="169"/>
    </location>
</feature>
<protein>
    <recommendedName>
        <fullName evidence="3">Nucleoprotein TPR/MPL1 domain-containing protein</fullName>
    </recommendedName>
</protein>
<dbReference type="STRING" id="387005.A0A183I493"/>
<keyword evidence="5" id="KW-1185">Reference proteome</keyword>